<evidence type="ECO:0000256" key="1">
    <source>
        <dbReference type="SAM" id="Phobius"/>
    </source>
</evidence>
<dbReference type="EMBL" id="BARW01037792">
    <property type="protein sequence ID" value="GAJ18160.1"/>
    <property type="molecule type" value="Genomic_DNA"/>
</dbReference>
<keyword evidence="1" id="KW-0472">Membrane</keyword>
<organism evidence="2">
    <name type="scientific">marine sediment metagenome</name>
    <dbReference type="NCBI Taxonomy" id="412755"/>
    <lineage>
        <taxon>unclassified sequences</taxon>
        <taxon>metagenomes</taxon>
        <taxon>ecological metagenomes</taxon>
    </lineage>
</organism>
<protein>
    <submittedName>
        <fullName evidence="2">Uncharacterized protein</fullName>
    </submittedName>
</protein>
<evidence type="ECO:0000313" key="2">
    <source>
        <dbReference type="EMBL" id="GAJ18160.1"/>
    </source>
</evidence>
<feature type="transmembrane region" description="Helical" evidence="1">
    <location>
        <begin position="12"/>
        <end position="31"/>
    </location>
</feature>
<name>X1VZB4_9ZZZZ</name>
<reference evidence="2" key="1">
    <citation type="journal article" date="2014" name="Front. Microbiol.">
        <title>High frequency of phylogenetically diverse reductive dehalogenase-homologous genes in deep subseafloor sedimentary metagenomes.</title>
        <authorList>
            <person name="Kawai M."/>
            <person name="Futagami T."/>
            <person name="Toyoda A."/>
            <person name="Takaki Y."/>
            <person name="Nishi S."/>
            <person name="Hori S."/>
            <person name="Arai W."/>
            <person name="Tsubouchi T."/>
            <person name="Morono Y."/>
            <person name="Uchiyama I."/>
            <person name="Ito T."/>
            <person name="Fujiyama A."/>
            <person name="Inagaki F."/>
            <person name="Takami H."/>
        </authorList>
    </citation>
    <scope>NUCLEOTIDE SEQUENCE</scope>
    <source>
        <strain evidence="2">Expedition CK06-06</strain>
    </source>
</reference>
<keyword evidence="1" id="KW-0812">Transmembrane</keyword>
<accession>X1VZB4</accession>
<dbReference type="AlphaFoldDB" id="X1VZB4"/>
<proteinExistence type="predicted"/>
<sequence length="32" mass="3348">MVEEEERRISPVALIVPIFGILGLGVALALAA</sequence>
<feature type="non-terminal residue" evidence="2">
    <location>
        <position position="32"/>
    </location>
</feature>
<gene>
    <name evidence="2" type="ORF">S12H4_58244</name>
</gene>
<keyword evidence="1" id="KW-1133">Transmembrane helix</keyword>
<comment type="caution">
    <text evidence="2">The sequence shown here is derived from an EMBL/GenBank/DDBJ whole genome shotgun (WGS) entry which is preliminary data.</text>
</comment>